<dbReference type="GO" id="GO:0005886">
    <property type="term" value="C:plasma membrane"/>
    <property type="evidence" value="ECO:0007669"/>
    <property type="project" value="UniProtKB-SubCell"/>
</dbReference>
<evidence type="ECO:0000256" key="2">
    <source>
        <dbReference type="ARBA" id="ARBA00022475"/>
    </source>
</evidence>
<evidence type="ECO:0000256" key="1">
    <source>
        <dbReference type="ARBA" id="ARBA00004651"/>
    </source>
</evidence>
<organism evidence="11 12">
    <name type="scientific">Sulfuricurvum kujiense (strain ATCC BAA-921 / DSM 16994 / JCM 11577 / YK-1)</name>
    <dbReference type="NCBI Taxonomy" id="709032"/>
    <lineage>
        <taxon>Bacteria</taxon>
        <taxon>Pseudomonadati</taxon>
        <taxon>Campylobacterota</taxon>
        <taxon>Epsilonproteobacteria</taxon>
        <taxon>Campylobacterales</taxon>
        <taxon>Sulfurimonadaceae</taxon>
        <taxon>Sulfuricurvum</taxon>
    </lineage>
</organism>
<feature type="transmembrane region" description="Helical" evidence="9">
    <location>
        <begin position="128"/>
        <end position="156"/>
    </location>
</feature>
<dbReference type="SUPFAM" id="SSF53649">
    <property type="entry name" value="Alkaline phosphatase-like"/>
    <property type="match status" value="1"/>
</dbReference>
<evidence type="ECO:0000256" key="3">
    <source>
        <dbReference type="ARBA" id="ARBA00022692"/>
    </source>
</evidence>
<dbReference type="PANTHER" id="PTHR47371:SF3">
    <property type="entry name" value="PHOSPHOGLYCEROL TRANSFERASE I"/>
    <property type="match status" value="1"/>
</dbReference>
<feature type="active site" evidence="6">
    <location>
        <position position="324"/>
    </location>
</feature>
<feature type="transmembrane region" description="Helical" evidence="9">
    <location>
        <begin position="44"/>
        <end position="72"/>
    </location>
</feature>
<evidence type="ECO:0000256" key="9">
    <source>
        <dbReference type="SAM" id="Phobius"/>
    </source>
</evidence>
<feature type="transmembrane region" description="Helical" evidence="9">
    <location>
        <begin position="168"/>
        <end position="187"/>
    </location>
</feature>
<keyword evidence="3 9" id="KW-0812">Transmembrane</keyword>
<evidence type="ECO:0000313" key="11">
    <source>
        <dbReference type="EMBL" id="ADR34797.1"/>
    </source>
</evidence>
<dbReference type="KEGG" id="sku:Sulku_2137"/>
<keyword evidence="7" id="KW-0464">Manganese</keyword>
<dbReference type="STRING" id="709032.Sulku_2137"/>
<dbReference type="HOGENOM" id="CLU_014653_3_1_7"/>
<comment type="subcellular location">
    <subcellularLocation>
        <location evidence="1">Cell membrane</location>
        <topology evidence="1">Multi-pass membrane protein</topology>
    </subcellularLocation>
</comment>
<feature type="transmembrane region" description="Helical" evidence="9">
    <location>
        <begin position="12"/>
        <end position="32"/>
    </location>
</feature>
<name>E4U3A0_SULKY</name>
<dbReference type="Pfam" id="PF00884">
    <property type="entry name" value="Sulfatase"/>
    <property type="match status" value="1"/>
</dbReference>
<evidence type="ECO:0000259" key="10">
    <source>
        <dbReference type="Pfam" id="PF00884"/>
    </source>
</evidence>
<dbReference type="Gene3D" id="3.40.720.10">
    <property type="entry name" value="Alkaline Phosphatase, subunit A"/>
    <property type="match status" value="1"/>
</dbReference>
<evidence type="ECO:0000256" key="5">
    <source>
        <dbReference type="ARBA" id="ARBA00023136"/>
    </source>
</evidence>
<dbReference type="InterPro" id="IPR017850">
    <property type="entry name" value="Alkaline_phosphatase_core_sf"/>
</dbReference>
<evidence type="ECO:0000256" key="4">
    <source>
        <dbReference type="ARBA" id="ARBA00022989"/>
    </source>
</evidence>
<dbReference type="RefSeq" id="WP_013460994.1">
    <property type="nucleotide sequence ID" value="NC_014762.1"/>
</dbReference>
<accession>E4U3A0</accession>
<dbReference type="Proteomes" id="UP000008721">
    <property type="component" value="Chromosome"/>
</dbReference>
<feature type="binding site" evidence="8">
    <location>
        <position position="501"/>
    </location>
    <ligand>
        <name>Mn(2+)</name>
        <dbReference type="ChEBI" id="CHEBI:29035"/>
    </ligand>
</feature>
<keyword evidence="12" id="KW-1185">Reference proteome</keyword>
<keyword evidence="5 9" id="KW-0472">Membrane</keyword>
<protein>
    <submittedName>
        <fullName evidence="11">Sulfatase</fullName>
    </submittedName>
</protein>
<feature type="binding site" evidence="8">
    <location>
        <position position="502"/>
    </location>
    <ligand>
        <name>Mn(2+)</name>
        <dbReference type="ChEBI" id="CHEBI:29035"/>
    </ligand>
</feature>
<dbReference type="GO" id="GO:0046872">
    <property type="term" value="F:metal ion binding"/>
    <property type="evidence" value="ECO:0007669"/>
    <property type="project" value="UniProtKB-KW"/>
</dbReference>
<reference evidence="11 12" key="1">
    <citation type="journal article" date="2012" name="Stand. Genomic Sci.">
        <title>Complete genome sequence of the sulfur compounds oxidizing chemolithoautotroph Sulfuricurvum kujiense type strain (YK-1(T)).</title>
        <authorList>
            <person name="Han C."/>
            <person name="Kotsyurbenko O."/>
            <person name="Chertkov O."/>
            <person name="Held B."/>
            <person name="Lapidus A."/>
            <person name="Nolan M."/>
            <person name="Lucas S."/>
            <person name="Hammon N."/>
            <person name="Deshpande S."/>
            <person name="Cheng J.F."/>
            <person name="Tapia R."/>
            <person name="Goodwin L.A."/>
            <person name="Pitluck S."/>
            <person name="Liolios K."/>
            <person name="Pagani I."/>
            <person name="Ivanova N."/>
            <person name="Mavromatis K."/>
            <person name="Mikhailova N."/>
            <person name="Pati A."/>
            <person name="Chen A."/>
            <person name="Palaniappan K."/>
            <person name="Land M."/>
            <person name="Hauser L."/>
            <person name="Chang Y.J."/>
            <person name="Jeffries C.D."/>
            <person name="Brambilla E.M."/>
            <person name="Rohde M."/>
            <person name="Spring S."/>
            <person name="Sikorski J."/>
            <person name="Goker M."/>
            <person name="Woyke T."/>
            <person name="Bristow J."/>
            <person name="Eisen J.A."/>
            <person name="Markowitz V."/>
            <person name="Hugenholtz P."/>
            <person name="Kyrpides N.C."/>
            <person name="Klenk H.P."/>
            <person name="Detter J.C."/>
        </authorList>
    </citation>
    <scope>NUCLEOTIDE SEQUENCE [LARGE SCALE GENOMIC DNA]</scope>
    <source>
        <strain evidence="12">ATCC BAA-921 / DSM 16994 / JCM 11577 / YK-1</strain>
    </source>
</reference>
<keyword evidence="2" id="KW-1003">Cell membrane</keyword>
<sequence>MKFYSRYTQIIAALLISLIAMMIPRITLWRMYSEDFSDLTFFELIGSFIMGFRVDIITLFTFLSLIILLLAFPVKWVHKRRFRIGMGMVWSTVLSTILLISFSDVLYYDFIHRHISNELFALANDTNIIVEMAFGSYLFYTIGASIFFVILSILFYKIFSAPLQHEKVSAKSWLGLIVLILVLFIGIRNSFSHKSFGLSDAYAVNKVSSGNLALNGFFCVYRTASSKKGGHHQLSDLNESILITQNLLQSDNARFDSQEVPLSRAFESKPKPRYNIVIVLLESWGAEHIDGFTRYKELNVTPYFKKLSNESLKFTNFYANGYRSIYGITSIYTGVTLPGGFDYLGSGLELSNLSYLGKIAKENGYKTIAMQGSNRRSYRVDAVSHLAGFDEYYGAEDMPNVETVEAGRAPKTGTYDYNLFHFLHQKLNSEKKPFIAFTFTSTNHSDFHLPSKKFERYPPDLRNYNGSLNTYLYADNAIERFMESVKKEPWFDNTIFIFTADHGTGDALCPIGKALRPNDKPLPSIEHFRIPLVIYAPKIFKPQEIKTLGSQNDIFPSILDLLGFNQPFSVMGNSLFDPSVKNRFVYFYAGDLIGYIGKEGYIKYNFKTVVESNATKHDTQKLQKELFAVDTAEAGLLKKNKWAH</sequence>
<proteinExistence type="predicted"/>
<keyword evidence="7" id="KW-0479">Metal-binding</keyword>
<dbReference type="AlphaFoldDB" id="E4U3A0"/>
<feature type="domain" description="Sulfatase N-terminal" evidence="10">
    <location>
        <begin position="275"/>
        <end position="563"/>
    </location>
</feature>
<evidence type="ECO:0000313" key="12">
    <source>
        <dbReference type="Proteomes" id="UP000008721"/>
    </source>
</evidence>
<dbReference type="InterPro" id="IPR000917">
    <property type="entry name" value="Sulfatase_N"/>
</dbReference>
<dbReference type="InterPro" id="IPR050448">
    <property type="entry name" value="OpgB/LTA_synthase_biosynth"/>
</dbReference>
<keyword evidence="4 9" id="KW-1133">Transmembrane helix</keyword>
<evidence type="ECO:0000256" key="7">
    <source>
        <dbReference type="PIRSR" id="PIRSR005091-2"/>
    </source>
</evidence>
<dbReference type="eggNOG" id="COG1368">
    <property type="taxonomic scope" value="Bacteria"/>
</dbReference>
<dbReference type="PIRSF" id="PIRSF005091">
    <property type="entry name" value="Mmb_sulf_HI1246"/>
    <property type="match status" value="1"/>
</dbReference>
<dbReference type="CDD" id="cd16015">
    <property type="entry name" value="LTA_synthase"/>
    <property type="match status" value="1"/>
</dbReference>
<feature type="binding site" evidence="7">
    <location>
        <position position="444"/>
    </location>
    <ligand>
        <name>substrate</name>
    </ligand>
</feature>
<dbReference type="EMBL" id="CP002355">
    <property type="protein sequence ID" value="ADR34797.1"/>
    <property type="molecule type" value="Genomic_DNA"/>
</dbReference>
<feature type="binding site" evidence="8">
    <location>
        <position position="282"/>
    </location>
    <ligand>
        <name>Mn(2+)</name>
        <dbReference type="ChEBI" id="CHEBI:29035"/>
    </ligand>
</feature>
<dbReference type="InterPro" id="IPR012160">
    <property type="entry name" value="LtaS-like"/>
</dbReference>
<evidence type="ECO:0000256" key="8">
    <source>
        <dbReference type="PIRSR" id="PIRSR005091-3"/>
    </source>
</evidence>
<dbReference type="PANTHER" id="PTHR47371">
    <property type="entry name" value="LIPOTEICHOIC ACID SYNTHASE"/>
    <property type="match status" value="1"/>
</dbReference>
<gene>
    <name evidence="11" type="ordered locus">Sulku_2137</name>
</gene>
<evidence type="ECO:0000256" key="6">
    <source>
        <dbReference type="PIRSR" id="PIRSR005091-1"/>
    </source>
</evidence>
<feature type="transmembrane region" description="Helical" evidence="9">
    <location>
        <begin position="84"/>
        <end position="108"/>
    </location>
</feature>